<dbReference type="InterPro" id="IPR001810">
    <property type="entry name" value="F-box_dom"/>
</dbReference>
<reference evidence="4" key="1">
    <citation type="submission" date="2022-07" db="EMBL/GenBank/DDBJ databases">
        <title>Genome Sequence of Leucocoprinus birnbaumii.</title>
        <authorList>
            <person name="Buettner E."/>
        </authorList>
    </citation>
    <scope>NUCLEOTIDE SEQUENCE</scope>
    <source>
        <strain evidence="4">VT141</strain>
    </source>
</reference>
<evidence type="ECO:0000256" key="1">
    <source>
        <dbReference type="ARBA" id="ARBA00022737"/>
    </source>
</evidence>
<feature type="domain" description="F-box" evidence="3">
    <location>
        <begin position="1075"/>
        <end position="1120"/>
    </location>
</feature>
<feature type="compositionally biased region" description="Basic and acidic residues" evidence="2">
    <location>
        <begin position="31"/>
        <end position="45"/>
    </location>
</feature>
<dbReference type="InterPro" id="IPR056884">
    <property type="entry name" value="NPHP3-like_N"/>
</dbReference>
<evidence type="ECO:0000313" key="5">
    <source>
        <dbReference type="Proteomes" id="UP001213000"/>
    </source>
</evidence>
<dbReference type="Proteomes" id="UP001213000">
    <property type="component" value="Unassembled WGS sequence"/>
</dbReference>
<feature type="compositionally biased region" description="Polar residues" evidence="2">
    <location>
        <begin position="1351"/>
        <end position="1361"/>
    </location>
</feature>
<evidence type="ECO:0000313" key="4">
    <source>
        <dbReference type="EMBL" id="KAJ3562050.1"/>
    </source>
</evidence>
<dbReference type="InterPro" id="IPR027417">
    <property type="entry name" value="P-loop_NTPase"/>
</dbReference>
<evidence type="ECO:0000256" key="2">
    <source>
        <dbReference type="SAM" id="MobiDB-lite"/>
    </source>
</evidence>
<gene>
    <name evidence="4" type="ORF">NP233_g9816</name>
</gene>
<dbReference type="EMBL" id="JANIEX010000919">
    <property type="protein sequence ID" value="KAJ3562050.1"/>
    <property type="molecule type" value="Genomic_DNA"/>
</dbReference>
<sequence>MSSRDEIAQEVTLAGNGTAAGRHVLCARSQQPEHREQGRRLDELSRQSASSITQPFNGIDTSSQSRSDSQIGVRTEAKAKQLPLPDETNVQRKEENGEKRRKGEDYESWRREDQEERQRKAEKAVEELLKKVDLGAVYGSNKQTYVPKCNEGTRQSLLSRLVEWGHSSRPTHSLLWLSGPAAVGKSAVAQTVAEDLGKEELLGATFFFYQPYNRTTLDTVILTLVLQLSLLLPPYKLIVGQRFTEDPLIFDKTPRYLFEKLLTEPFIPDLSHRPLTYLSYLSYQLLISTDQRPLLIILDGLDECRDSNAECELVKMICDHAQQDSDSRLRWMICSRPETHLLVAFSSTITKGTCYQEKLEVDDGEAQKDSLCILRRGFAEIRERYPLQLPADWPDPAQVNYIADRASGHLGFVSFIIRFIGDHHYANPSGQLDVCLQFLQGANGTSNSNPLHALDLLYTQILSNIPSEDLPIVRLILGLSTLYGNERLTALVHANFLGLNRATFYRSLQRLYSVLFVPSPVAPEEAFHKHIRVYHASFSDYLKDPSRSGRFVIDDGEVHLYVATRGLNWLGHCLKKPSGDFQLSSARHHQLMLLTVQHLLPEPSWIPTTFQARTIIDSVCHFAFTPCWRSFSEVPEKHRDTLMTALRKFDFELNYSLWEHELPEFAYFTRWLLSSDTGSLVHIDPQAITLSGEPGKRAEIMIVWDEGDPRSFIRPFFRGSAVPADCCSIRFTLLTRTRVSFHLVLSTVIRDTTQLREDDIIVAVMGPPGSGKSYFIDLLCGRQAGGVNATPKSVKSDIQGTRVLHVNYGRRVVLLEIPSFDIATRSNLKILRQINDWLAKTYKYGIKLRGIIYLHRITDESMRGSPFMNLQIFGHICGDNAAASVVFVSTMWSKVFQNHGEARESELRRTFWRGFIERGSSIDRLRHNEGEEAWRIVNGMIESTAHKDAVLMQEEVVDLRRNLNETHAGKALYIFLRRIRCKQKNSLQSLLVQTKQSIDPDLTQELNEEYETIKQEIRLTDEEVHALKISICRRTLGFLFSSKRPKSHPEVYPRRTPLVTEQEIVGISQGKIIHNLNVPDLPPEIWAEILSYLPRGSVRKMIGINRMLFELGMDELYKEICLTDYEDAGLKTFQQIQYPNLASRVGGLVIRPTFLPGMNCKGKAIYDSNESRSQRRRRKKDIRTFLDTALDTLPHCTHMKKLSFVVHDQYMSKSLAKFMRQLLKRIGANLESLTIDLTLSSFLSIHQVFNPKFLPRISALVIKIIDSRYETSRSQARRARKALLSVIQPLNATLQILAFEVVNFNLSKIFQKLKKTTKSPLPRASSRSRVQHTHTHNPLRYIPKTQRRQPRTTGHPPTNSRYTKLLELRGYNRQVIQPPSLTTHVRTFVPHLKNLTLTGKRSTLDPVQLSLLLHGLGAGDSGLEFLKISVARFSPEHLELFSTSLPSLRRLDLSYSVLWMNNRSLMTQTGLDWDATIYEDFRTRTYPQWKLEEARIVQVDETIPTLRRVARTRDCECRW</sequence>
<keyword evidence="1" id="KW-0677">Repeat</keyword>
<name>A0AAD5VJQ4_9AGAR</name>
<feature type="compositionally biased region" description="Polar residues" evidence="2">
    <location>
        <begin position="46"/>
        <end position="72"/>
    </location>
</feature>
<dbReference type="PANTHER" id="PTHR10039">
    <property type="entry name" value="AMELOGENIN"/>
    <property type="match status" value="1"/>
</dbReference>
<dbReference type="PROSITE" id="PS50181">
    <property type="entry name" value="FBOX"/>
    <property type="match status" value="1"/>
</dbReference>
<accession>A0AAD5VJQ4</accession>
<dbReference type="Pfam" id="PF24883">
    <property type="entry name" value="NPHP3_N"/>
    <property type="match status" value="1"/>
</dbReference>
<dbReference type="SUPFAM" id="SSF52540">
    <property type="entry name" value="P-loop containing nucleoside triphosphate hydrolases"/>
    <property type="match status" value="2"/>
</dbReference>
<comment type="caution">
    <text evidence="4">The sequence shown here is derived from an EMBL/GenBank/DDBJ whole genome shotgun (WGS) entry which is preliminary data.</text>
</comment>
<protein>
    <recommendedName>
        <fullName evidence="3">F-box domain-containing protein</fullName>
    </recommendedName>
</protein>
<proteinExistence type="predicted"/>
<feature type="region of interest" description="Disordered" evidence="2">
    <location>
        <begin position="1317"/>
        <end position="1361"/>
    </location>
</feature>
<feature type="region of interest" description="Disordered" evidence="2">
    <location>
        <begin position="1"/>
        <end position="117"/>
    </location>
</feature>
<feature type="compositionally biased region" description="Basic and acidic residues" evidence="2">
    <location>
        <begin position="89"/>
        <end position="117"/>
    </location>
</feature>
<keyword evidence="5" id="KW-1185">Reference proteome</keyword>
<organism evidence="4 5">
    <name type="scientific">Leucocoprinus birnbaumii</name>
    <dbReference type="NCBI Taxonomy" id="56174"/>
    <lineage>
        <taxon>Eukaryota</taxon>
        <taxon>Fungi</taxon>
        <taxon>Dikarya</taxon>
        <taxon>Basidiomycota</taxon>
        <taxon>Agaricomycotina</taxon>
        <taxon>Agaricomycetes</taxon>
        <taxon>Agaricomycetidae</taxon>
        <taxon>Agaricales</taxon>
        <taxon>Agaricineae</taxon>
        <taxon>Agaricaceae</taxon>
        <taxon>Leucocoprinus</taxon>
    </lineage>
</organism>
<dbReference type="Gene3D" id="3.40.50.300">
    <property type="entry name" value="P-loop containing nucleotide triphosphate hydrolases"/>
    <property type="match status" value="2"/>
</dbReference>
<dbReference type="PANTHER" id="PTHR10039:SF15">
    <property type="entry name" value="NACHT DOMAIN-CONTAINING PROTEIN"/>
    <property type="match status" value="1"/>
</dbReference>
<evidence type="ECO:0000259" key="3">
    <source>
        <dbReference type="PROSITE" id="PS50181"/>
    </source>
</evidence>